<protein>
    <submittedName>
        <fullName evidence="1">Methyltransferase</fullName>
    </submittedName>
</protein>
<proteinExistence type="predicted"/>
<dbReference type="RefSeq" id="WP_200236051.1">
    <property type="nucleotide sequence ID" value="NZ_JAENGP010000009.1"/>
</dbReference>
<keyword evidence="1" id="KW-0808">Transferase</keyword>
<keyword evidence="1" id="KW-0489">Methyltransferase</keyword>
<dbReference type="SUPFAM" id="SSF53335">
    <property type="entry name" value="S-adenosyl-L-methionine-dependent methyltransferases"/>
    <property type="match status" value="1"/>
</dbReference>
<evidence type="ECO:0000313" key="1">
    <source>
        <dbReference type="EMBL" id="MBK1781293.1"/>
    </source>
</evidence>
<evidence type="ECO:0000313" key="2">
    <source>
        <dbReference type="Proteomes" id="UP000635316"/>
    </source>
</evidence>
<dbReference type="GO" id="GO:0032259">
    <property type="term" value="P:methylation"/>
    <property type="evidence" value="ECO:0007669"/>
    <property type="project" value="UniProtKB-KW"/>
</dbReference>
<gene>
    <name evidence="1" type="ORF">JHL22_08690</name>
</gene>
<dbReference type="GO" id="GO:0008168">
    <property type="term" value="F:methyltransferase activity"/>
    <property type="evidence" value="ECO:0007669"/>
    <property type="project" value="UniProtKB-KW"/>
</dbReference>
<dbReference type="Proteomes" id="UP000635316">
    <property type="component" value="Unassembled WGS sequence"/>
</dbReference>
<keyword evidence="2" id="KW-1185">Reference proteome</keyword>
<dbReference type="Gene3D" id="3.40.50.150">
    <property type="entry name" value="Vaccinia Virus protein VP39"/>
    <property type="match status" value="1"/>
</dbReference>
<reference evidence="1 2" key="1">
    <citation type="submission" date="2020-12" db="EMBL/GenBank/DDBJ databases">
        <authorList>
            <person name="Lu T."/>
            <person name="Wang Q."/>
            <person name="Han X."/>
        </authorList>
    </citation>
    <scope>NUCLEOTIDE SEQUENCE [LARGE SCALE GENOMIC DNA]</scope>
    <source>
        <strain evidence="1 2">WQ 585</strain>
    </source>
</reference>
<sequence length="217" mass="25066">MINEYLKQNRSVIQRAQTFNNDQLERHAISPQGVGWNGEESQSIRYEQLLRILPSAPDTGITINDVGCGYGFLWHMLSDNNNIVKYRGYDISDNALVTSARAQMSAADDRVEFHHLSDIEIADYSVASGIFGMRFDFEPTEWHAYILDTLDVLDQYSRHGFAFNMLTSYSDPDKLKNDLYYADPCLYFDICKRKYARNVALLHDYGLYDFTILVRKT</sequence>
<dbReference type="InterPro" id="IPR029063">
    <property type="entry name" value="SAM-dependent_MTases_sf"/>
</dbReference>
<comment type="caution">
    <text evidence="1">The sequence shown here is derived from an EMBL/GenBank/DDBJ whole genome shotgun (WGS) entry which is preliminary data.</text>
</comment>
<organism evidence="1 2">
    <name type="scientific">Advenella mandrilli</name>
    <dbReference type="NCBI Taxonomy" id="2800330"/>
    <lineage>
        <taxon>Bacteria</taxon>
        <taxon>Pseudomonadati</taxon>
        <taxon>Pseudomonadota</taxon>
        <taxon>Betaproteobacteria</taxon>
        <taxon>Burkholderiales</taxon>
        <taxon>Alcaligenaceae</taxon>
    </lineage>
</organism>
<accession>A0ABS1EDW7</accession>
<dbReference type="EMBL" id="JAENGP010000009">
    <property type="protein sequence ID" value="MBK1781293.1"/>
    <property type="molecule type" value="Genomic_DNA"/>
</dbReference>
<name>A0ABS1EDW7_9BURK</name>